<feature type="non-terminal residue" evidence="1">
    <location>
        <position position="1"/>
    </location>
</feature>
<gene>
    <name evidence="1" type="primary">Rnf141</name>
    <name evidence="1" type="ORF">GTO92_0001652</name>
</gene>
<organism evidence="1 2">
    <name type="scientific">Polypterus senegalus</name>
    <name type="common">Senegal bichir</name>
    <dbReference type="NCBI Taxonomy" id="55291"/>
    <lineage>
        <taxon>Eukaryota</taxon>
        <taxon>Metazoa</taxon>
        <taxon>Chordata</taxon>
        <taxon>Craniata</taxon>
        <taxon>Vertebrata</taxon>
        <taxon>Euteleostomi</taxon>
        <taxon>Actinopterygii</taxon>
        <taxon>Polypteriformes</taxon>
        <taxon>Polypteridae</taxon>
        <taxon>Polypterus</taxon>
    </lineage>
</organism>
<sequence>MMGQQLSSQAHTSINKLPEKVARHAALARESGFLTHEEFLARLAELNEIHSEVDLLVCFGSLSCCSTQDRFSLS</sequence>
<protein>
    <submittedName>
        <fullName evidence="1">RN141 protein</fullName>
    </submittedName>
</protein>
<dbReference type="EMBL" id="JAAWVN010016068">
    <property type="protein sequence ID" value="MBN3292382.1"/>
    <property type="molecule type" value="Genomic_DNA"/>
</dbReference>
<accession>A0ABS2Z0P2</accession>
<evidence type="ECO:0000313" key="2">
    <source>
        <dbReference type="Proteomes" id="UP001166052"/>
    </source>
</evidence>
<proteinExistence type="predicted"/>
<comment type="caution">
    <text evidence="1">The sequence shown here is derived from an EMBL/GenBank/DDBJ whole genome shotgun (WGS) entry which is preliminary data.</text>
</comment>
<keyword evidence="2" id="KW-1185">Reference proteome</keyword>
<reference evidence="1" key="1">
    <citation type="journal article" date="2021" name="Cell">
        <title>Tracing the genetic footprints of vertebrate landing in non-teleost ray-finned fishes.</title>
        <authorList>
            <person name="Bi X."/>
            <person name="Wang K."/>
            <person name="Yang L."/>
            <person name="Pan H."/>
            <person name="Jiang H."/>
            <person name="Wei Q."/>
            <person name="Fang M."/>
            <person name="Yu H."/>
            <person name="Zhu C."/>
            <person name="Cai Y."/>
            <person name="He Y."/>
            <person name="Gan X."/>
            <person name="Zeng H."/>
            <person name="Yu D."/>
            <person name="Zhu Y."/>
            <person name="Jiang H."/>
            <person name="Qiu Q."/>
            <person name="Yang H."/>
            <person name="Zhang Y.E."/>
            <person name="Wang W."/>
            <person name="Zhu M."/>
            <person name="He S."/>
            <person name="Zhang G."/>
        </authorList>
    </citation>
    <scope>NUCLEOTIDE SEQUENCE</scope>
    <source>
        <strain evidence="1">Bchr_001</strain>
    </source>
</reference>
<feature type="non-terminal residue" evidence="1">
    <location>
        <position position="74"/>
    </location>
</feature>
<evidence type="ECO:0000313" key="1">
    <source>
        <dbReference type="EMBL" id="MBN3292382.1"/>
    </source>
</evidence>
<name>A0ABS2Z0P2_POLSE</name>
<dbReference type="Proteomes" id="UP001166052">
    <property type="component" value="Unassembled WGS sequence"/>
</dbReference>